<evidence type="ECO:0000313" key="1">
    <source>
        <dbReference type="EMBL" id="GFG50160.1"/>
    </source>
</evidence>
<dbReference type="EMBL" id="BLKS01000001">
    <property type="protein sequence ID" value="GFG50160.1"/>
    <property type="molecule type" value="Genomic_DNA"/>
</dbReference>
<protein>
    <submittedName>
        <fullName evidence="1">Uncharacterized protein</fullName>
    </submittedName>
</protein>
<gene>
    <name evidence="1" type="ORF">MAGR_16010</name>
</gene>
<sequence>MEPTPVAPSPKVPGSQQEAQDTVLQYLQRTVDGLPPGTVLDSTDTRGGGNLSCDDNYAGPGAGPSAFSVWTHVVPPAEVKPLDLVALAGDLWRSWGLEVMERNGFEKPNRFGYPADGYRVQIEAAYPPDYPPRLTVTSPCFPGELRQDGLPFPELIHQSPPVG</sequence>
<organism evidence="1 2">
    <name type="scientific">Mycolicibacterium agri</name>
    <name type="common">Mycobacterium agri</name>
    <dbReference type="NCBI Taxonomy" id="36811"/>
    <lineage>
        <taxon>Bacteria</taxon>
        <taxon>Bacillati</taxon>
        <taxon>Actinomycetota</taxon>
        <taxon>Actinomycetes</taxon>
        <taxon>Mycobacteriales</taxon>
        <taxon>Mycobacteriaceae</taxon>
        <taxon>Mycolicibacterium</taxon>
    </lineage>
</organism>
<evidence type="ECO:0000313" key="2">
    <source>
        <dbReference type="Proteomes" id="UP000465302"/>
    </source>
</evidence>
<dbReference type="RefSeq" id="WP_237682917.1">
    <property type="nucleotide sequence ID" value="NZ_BLKS01000001.1"/>
</dbReference>
<comment type="caution">
    <text evidence="1">The sequence shown here is derived from an EMBL/GenBank/DDBJ whole genome shotgun (WGS) entry which is preliminary data.</text>
</comment>
<name>A0A7I9VXW4_MYCAG</name>
<dbReference type="Proteomes" id="UP000465302">
    <property type="component" value="Unassembled WGS sequence"/>
</dbReference>
<reference evidence="1 2" key="1">
    <citation type="journal article" date="2019" name="Emerg. Microbes Infect.">
        <title>Comprehensive subspecies identification of 175 nontuberculous mycobacteria species based on 7547 genomic profiles.</title>
        <authorList>
            <person name="Matsumoto Y."/>
            <person name="Kinjo T."/>
            <person name="Motooka D."/>
            <person name="Nabeya D."/>
            <person name="Jung N."/>
            <person name="Uechi K."/>
            <person name="Horii T."/>
            <person name="Iida T."/>
            <person name="Fujita J."/>
            <person name="Nakamura S."/>
        </authorList>
    </citation>
    <scope>NUCLEOTIDE SEQUENCE [LARGE SCALE GENOMIC DNA]</scope>
    <source>
        <strain evidence="1 2">JCM 6377</strain>
    </source>
</reference>
<dbReference type="AlphaFoldDB" id="A0A7I9VXW4"/>
<proteinExistence type="predicted"/>
<accession>A0A7I9VXW4</accession>